<keyword evidence="1" id="KW-1133">Transmembrane helix</keyword>
<dbReference type="Pfam" id="PF04306">
    <property type="entry name" value="DUF456"/>
    <property type="match status" value="1"/>
</dbReference>
<dbReference type="EMBL" id="AP023322">
    <property type="protein sequence ID" value="BCI62424.1"/>
    <property type="molecule type" value="Genomic_DNA"/>
</dbReference>
<proteinExistence type="predicted"/>
<sequence>MDIFLITVSALCLIVAFIGSIVPMLPGPPLAFVGMLILQATDKVQFSTMLLCGWLVVILIAQVLDYLIPIWTTRFCGGSKWGTRGCVAGTLVGIFLFPPWGIIIGPFLGAFLGEIMGGNSTVYACKSGLGAFLGFITGTLFKLAICIYFTFYFISALV</sequence>
<dbReference type="AlphaFoldDB" id="A0A7G1HVJ0"/>
<protein>
    <submittedName>
        <fullName evidence="2">Membrane protein</fullName>
    </submittedName>
</protein>
<accession>A0A7G1HVJ0</accession>
<evidence type="ECO:0000313" key="3">
    <source>
        <dbReference type="Proteomes" id="UP000594042"/>
    </source>
</evidence>
<dbReference type="PANTHER" id="PTHR39165">
    <property type="entry name" value="IG HYPOTHETICAL 17883"/>
    <property type="match status" value="1"/>
</dbReference>
<name>A0A7G1HVJ0_9BACT</name>
<reference evidence="3" key="1">
    <citation type="submission" date="2020-07" db="EMBL/GenBank/DDBJ databases">
        <title>Complete genome sequencing of Coprobacter sp. strain 2CBH44.</title>
        <authorList>
            <person name="Sakamoto M."/>
            <person name="Murakami T."/>
            <person name="Mori H."/>
        </authorList>
    </citation>
    <scope>NUCLEOTIDE SEQUENCE [LARGE SCALE GENOMIC DNA]</scope>
    <source>
        <strain evidence="3">2CBH44</strain>
    </source>
</reference>
<dbReference type="Proteomes" id="UP000594042">
    <property type="component" value="Chromosome"/>
</dbReference>
<gene>
    <name evidence="2" type="ORF">Cop2CBH44_07770</name>
</gene>
<dbReference type="KEGG" id="copr:Cop2CBH44_07770"/>
<evidence type="ECO:0000313" key="2">
    <source>
        <dbReference type="EMBL" id="BCI62424.1"/>
    </source>
</evidence>
<feature type="transmembrane region" description="Helical" evidence="1">
    <location>
        <begin position="85"/>
        <end position="112"/>
    </location>
</feature>
<feature type="transmembrane region" description="Helical" evidence="1">
    <location>
        <begin position="132"/>
        <end position="154"/>
    </location>
</feature>
<keyword evidence="1" id="KW-0812">Transmembrane</keyword>
<dbReference type="PANTHER" id="PTHR39165:SF1">
    <property type="entry name" value="DUF456 DOMAIN-CONTAINING PROTEIN"/>
    <property type="match status" value="1"/>
</dbReference>
<dbReference type="InterPro" id="IPR007403">
    <property type="entry name" value="DUF456"/>
</dbReference>
<evidence type="ECO:0000256" key="1">
    <source>
        <dbReference type="SAM" id="Phobius"/>
    </source>
</evidence>
<organism evidence="2 3">
    <name type="scientific">Coprobacter secundus subsp. similis</name>
    <dbReference type="NCBI Taxonomy" id="2751153"/>
    <lineage>
        <taxon>Bacteria</taxon>
        <taxon>Pseudomonadati</taxon>
        <taxon>Bacteroidota</taxon>
        <taxon>Bacteroidia</taxon>
        <taxon>Bacteroidales</taxon>
        <taxon>Barnesiellaceae</taxon>
        <taxon>Coprobacter</taxon>
    </lineage>
</organism>
<dbReference type="RefSeq" id="WP_021930483.1">
    <property type="nucleotide sequence ID" value="NZ_AP023322.1"/>
</dbReference>
<keyword evidence="3" id="KW-1185">Reference proteome</keyword>
<feature type="transmembrane region" description="Helical" evidence="1">
    <location>
        <begin position="44"/>
        <end position="64"/>
    </location>
</feature>
<keyword evidence="1" id="KW-0472">Membrane</keyword>